<evidence type="ECO:0000256" key="5">
    <source>
        <dbReference type="ARBA" id="ARBA00023125"/>
    </source>
</evidence>
<evidence type="ECO:0000256" key="3">
    <source>
        <dbReference type="ARBA" id="ARBA00022833"/>
    </source>
</evidence>
<keyword evidence="7" id="KW-0539">Nucleus</keyword>
<evidence type="ECO:0000256" key="1">
    <source>
        <dbReference type="ARBA" id="ARBA00004123"/>
    </source>
</evidence>
<dbReference type="FunFam" id="4.10.240.10:FF:000007">
    <property type="entry name" value="C6 transcription factor FacB"/>
    <property type="match status" value="1"/>
</dbReference>
<protein>
    <submittedName>
        <fullName evidence="11">Transcriptional activator protein acu-15</fullName>
    </submittedName>
</protein>
<keyword evidence="3" id="KW-0862">Zinc</keyword>
<evidence type="ECO:0000256" key="6">
    <source>
        <dbReference type="ARBA" id="ARBA00023163"/>
    </source>
</evidence>
<feature type="region of interest" description="Disordered" evidence="9">
    <location>
        <begin position="104"/>
        <end position="169"/>
    </location>
</feature>
<evidence type="ECO:0000259" key="10">
    <source>
        <dbReference type="PROSITE" id="PS50048"/>
    </source>
</evidence>
<proteinExistence type="predicted"/>
<evidence type="ECO:0000313" key="11">
    <source>
        <dbReference type="EMBL" id="CRG89589.1"/>
    </source>
</evidence>
<dbReference type="GO" id="GO:0005634">
    <property type="term" value="C:nucleus"/>
    <property type="evidence" value="ECO:0007669"/>
    <property type="project" value="UniProtKB-SubCell"/>
</dbReference>
<feature type="compositionally biased region" description="Polar residues" evidence="9">
    <location>
        <begin position="651"/>
        <end position="662"/>
    </location>
</feature>
<keyword evidence="8" id="KW-0175">Coiled coil</keyword>
<feature type="compositionally biased region" description="Polar residues" evidence="9">
    <location>
        <begin position="786"/>
        <end position="795"/>
    </location>
</feature>
<comment type="subcellular location">
    <subcellularLocation>
        <location evidence="1">Nucleus</location>
    </subcellularLocation>
</comment>
<dbReference type="SUPFAM" id="SSF57701">
    <property type="entry name" value="Zn2/Cys6 DNA-binding domain"/>
    <property type="match status" value="1"/>
</dbReference>
<evidence type="ECO:0000256" key="8">
    <source>
        <dbReference type="SAM" id="Coils"/>
    </source>
</evidence>
<evidence type="ECO:0000256" key="7">
    <source>
        <dbReference type="ARBA" id="ARBA00023242"/>
    </source>
</evidence>
<dbReference type="GO" id="GO:0008270">
    <property type="term" value="F:zinc ion binding"/>
    <property type="evidence" value="ECO:0007669"/>
    <property type="project" value="InterPro"/>
</dbReference>
<feature type="region of interest" description="Disordered" evidence="9">
    <location>
        <begin position="781"/>
        <end position="820"/>
    </location>
</feature>
<dbReference type="AlphaFoldDB" id="A0A0U1M227"/>
<dbReference type="PANTHER" id="PTHR46910">
    <property type="entry name" value="TRANSCRIPTION FACTOR PDR1"/>
    <property type="match status" value="1"/>
</dbReference>
<feature type="coiled-coil region" evidence="8">
    <location>
        <begin position="67"/>
        <end position="101"/>
    </location>
</feature>
<organism evidence="11 12">
    <name type="scientific">Talaromyces islandicus</name>
    <name type="common">Penicillium islandicum</name>
    <dbReference type="NCBI Taxonomy" id="28573"/>
    <lineage>
        <taxon>Eukaryota</taxon>
        <taxon>Fungi</taxon>
        <taxon>Dikarya</taxon>
        <taxon>Ascomycota</taxon>
        <taxon>Pezizomycotina</taxon>
        <taxon>Eurotiomycetes</taxon>
        <taxon>Eurotiomycetidae</taxon>
        <taxon>Eurotiales</taxon>
        <taxon>Trichocomaceae</taxon>
        <taxon>Talaromyces</taxon>
        <taxon>Talaromyces sect. Islandici</taxon>
    </lineage>
</organism>
<evidence type="ECO:0000256" key="4">
    <source>
        <dbReference type="ARBA" id="ARBA00023015"/>
    </source>
</evidence>
<dbReference type="OrthoDB" id="10001928at2759"/>
<dbReference type="InterPro" id="IPR036864">
    <property type="entry name" value="Zn2-C6_fun-type_DNA-bd_sf"/>
</dbReference>
<evidence type="ECO:0000256" key="2">
    <source>
        <dbReference type="ARBA" id="ARBA00022723"/>
    </source>
</evidence>
<keyword evidence="5" id="KW-0238">DNA-binding</keyword>
<dbReference type="PANTHER" id="PTHR46910:SF12">
    <property type="entry name" value="REGULATORY PROTEIN CAT8"/>
    <property type="match status" value="1"/>
</dbReference>
<dbReference type="Gene3D" id="4.10.240.10">
    <property type="entry name" value="Zn(2)-C6 fungal-type DNA-binding domain"/>
    <property type="match status" value="1"/>
</dbReference>
<dbReference type="Proteomes" id="UP000054383">
    <property type="component" value="Unassembled WGS sequence"/>
</dbReference>
<dbReference type="Pfam" id="PF04082">
    <property type="entry name" value="Fungal_trans"/>
    <property type="match status" value="1"/>
</dbReference>
<dbReference type="InterPro" id="IPR050987">
    <property type="entry name" value="AtrR-like"/>
</dbReference>
<evidence type="ECO:0000313" key="12">
    <source>
        <dbReference type="Proteomes" id="UP000054383"/>
    </source>
</evidence>
<dbReference type="CDD" id="cd12148">
    <property type="entry name" value="fungal_TF_MHR"/>
    <property type="match status" value="1"/>
</dbReference>
<dbReference type="PROSITE" id="PS50048">
    <property type="entry name" value="ZN2_CY6_FUNGAL_2"/>
    <property type="match status" value="1"/>
</dbReference>
<dbReference type="CDD" id="cd00067">
    <property type="entry name" value="GAL4"/>
    <property type="match status" value="1"/>
</dbReference>
<dbReference type="GO" id="GO:0000981">
    <property type="term" value="F:DNA-binding transcription factor activity, RNA polymerase II-specific"/>
    <property type="evidence" value="ECO:0007669"/>
    <property type="project" value="InterPro"/>
</dbReference>
<feature type="compositionally biased region" description="Low complexity" evidence="9">
    <location>
        <begin position="151"/>
        <end position="164"/>
    </location>
</feature>
<dbReference type="Pfam" id="PF00172">
    <property type="entry name" value="Zn_clus"/>
    <property type="match status" value="1"/>
</dbReference>
<evidence type="ECO:0000256" key="9">
    <source>
        <dbReference type="SAM" id="MobiDB-lite"/>
    </source>
</evidence>
<keyword evidence="6" id="KW-0804">Transcription</keyword>
<dbReference type="GO" id="GO:0006351">
    <property type="term" value="P:DNA-templated transcription"/>
    <property type="evidence" value="ECO:0007669"/>
    <property type="project" value="InterPro"/>
</dbReference>
<dbReference type="OMA" id="TNVGFEC"/>
<keyword evidence="2" id="KW-0479">Metal-binding</keyword>
<dbReference type="SMART" id="SM00906">
    <property type="entry name" value="Fungal_trans"/>
    <property type="match status" value="1"/>
</dbReference>
<name>A0A0U1M227_TALIS</name>
<dbReference type="EMBL" id="CVMT01000006">
    <property type="protein sequence ID" value="CRG89589.1"/>
    <property type="molecule type" value="Genomic_DNA"/>
</dbReference>
<dbReference type="InterPro" id="IPR001138">
    <property type="entry name" value="Zn2Cys6_DnaBD"/>
</dbReference>
<keyword evidence="12" id="KW-1185">Reference proteome</keyword>
<reference evidence="11 12" key="1">
    <citation type="submission" date="2015-04" db="EMBL/GenBank/DDBJ databases">
        <authorList>
            <person name="Syromyatnikov M.Y."/>
            <person name="Popov V.N."/>
        </authorList>
    </citation>
    <scope>NUCLEOTIDE SEQUENCE [LARGE SCALE GENOMIC DNA]</scope>
    <source>
        <strain evidence="11">WF-38-12</strain>
    </source>
</reference>
<dbReference type="PROSITE" id="PS00463">
    <property type="entry name" value="ZN2_CY6_FUNGAL_1"/>
    <property type="match status" value="1"/>
</dbReference>
<dbReference type="SMART" id="SM00066">
    <property type="entry name" value="GAL4"/>
    <property type="match status" value="1"/>
</dbReference>
<accession>A0A0U1M227</accession>
<keyword evidence="4" id="KW-0805">Transcription regulation</keyword>
<feature type="compositionally biased region" description="Polar residues" evidence="9">
    <location>
        <begin position="105"/>
        <end position="122"/>
    </location>
</feature>
<gene>
    <name evidence="11" type="primary">facB</name>
    <name evidence="11" type="ORF">PISL3812_06627</name>
</gene>
<feature type="region of interest" description="Disordered" evidence="9">
    <location>
        <begin position="638"/>
        <end position="668"/>
    </location>
</feature>
<dbReference type="STRING" id="28573.A0A0U1M227"/>
<feature type="domain" description="Zn(2)-C6 fungal-type" evidence="10">
    <location>
        <begin position="23"/>
        <end position="53"/>
    </location>
</feature>
<dbReference type="CDD" id="cd15485">
    <property type="entry name" value="ZIP_Cat8"/>
    <property type="match status" value="1"/>
</dbReference>
<sequence>MPGILPMKVIKVGNNPQSRIAQACDRCRSKKIRCDGIRPCCSQCSAVGFECKTSDKLSRRAFPRGYTESLEERVRSLESEVRELKSLLDEKDEKIELLSRIHSFASPSQKPRSPPAHTSPSTAVPGPISPPESSKSTSSDAEGTISVQACSSPSTKSNSTTPFSGPSSVRAFSNTLTTKVVERGTPSSSIQTKSLISVAPRTFQSPNQTPALPPRMVSDQLISIYFQEWAPLYPVVHRPAILTAYDTYVTKAQSLQGEPHLVAQLNLIFGIAALSSKSRTHQNPAIFEKTWYPMVELLSGDPSVSAMQCLVLAQMYSLVKGDYQSLSRYRVLAIGMAQVLGLYQSQARLALDPLATETRKKVFWCQFILDRFTAAATGLPVMLRETDIDIELPVDVDDENVTETGFVPAVPGESTRLSTALALLEASKILGKVLGVLYPSTVAYEISMSKLRGLSEELDAWHKNLPSHLKLIFSQDKPSTNVTGSRSPLISLAYYYIRALIHRPAACFGSPGLASASILAISDSSKHIVQILELLDERCLCLSLAINRLEIVYSAGLGLLWQSLGLKRDSKLAKETQKTLLATRKQLEPESKAAAIEFRALAGIITGSKGDPQPSPSSKAQSLSPKKALQSLQSRLFTPSHSEDAKGQGVSRRNTIAGSGTLTEPRRADNDHQQMHNVSHSPNFQQSFVKSRTLDLSADINMDFYPVDVDGGTGMASSDPSNMPLSTADWEAILSDLDRGHSNIFNGIYGGRECSTGPSHFDAVLSGYPSYATSYATTESVRPASQELSPNTWSPDSGELSHPYDGSSQSVHSRSEDGLGSTEDLLATENISMQQAGGINMANSFKGIVIPSIDDDFIDLGFLDGWEQQLTTT</sequence>
<dbReference type="InterPro" id="IPR007219">
    <property type="entry name" value="XnlR_reg_dom"/>
</dbReference>
<dbReference type="GO" id="GO:0003677">
    <property type="term" value="F:DNA binding"/>
    <property type="evidence" value="ECO:0007669"/>
    <property type="project" value="UniProtKB-KW"/>
</dbReference>